<organism evidence="1 2">
    <name type="scientific">Trifolium medium</name>
    <dbReference type="NCBI Taxonomy" id="97028"/>
    <lineage>
        <taxon>Eukaryota</taxon>
        <taxon>Viridiplantae</taxon>
        <taxon>Streptophyta</taxon>
        <taxon>Embryophyta</taxon>
        <taxon>Tracheophyta</taxon>
        <taxon>Spermatophyta</taxon>
        <taxon>Magnoliopsida</taxon>
        <taxon>eudicotyledons</taxon>
        <taxon>Gunneridae</taxon>
        <taxon>Pentapetalae</taxon>
        <taxon>rosids</taxon>
        <taxon>fabids</taxon>
        <taxon>Fabales</taxon>
        <taxon>Fabaceae</taxon>
        <taxon>Papilionoideae</taxon>
        <taxon>50 kb inversion clade</taxon>
        <taxon>NPAAA clade</taxon>
        <taxon>Hologalegina</taxon>
        <taxon>IRL clade</taxon>
        <taxon>Trifolieae</taxon>
        <taxon>Trifolium</taxon>
    </lineage>
</organism>
<reference evidence="1 2" key="1">
    <citation type="journal article" date="2018" name="Front. Plant Sci.">
        <title>Red Clover (Trifolium pratense) and Zigzag Clover (T. medium) - A Picture of Genomic Similarities and Differences.</title>
        <authorList>
            <person name="Dluhosova J."/>
            <person name="Istvanek J."/>
            <person name="Nedelnik J."/>
            <person name="Repkova J."/>
        </authorList>
    </citation>
    <scope>NUCLEOTIDE SEQUENCE [LARGE SCALE GENOMIC DNA]</scope>
    <source>
        <strain evidence="2">cv. 10/8</strain>
        <tissue evidence="1">Leaf</tissue>
    </source>
</reference>
<proteinExistence type="predicted"/>
<protein>
    <submittedName>
        <fullName evidence="1">Uncharacterized protein</fullName>
    </submittedName>
</protein>
<comment type="caution">
    <text evidence="1">The sequence shown here is derived from an EMBL/GenBank/DDBJ whole genome shotgun (WGS) entry which is preliminary data.</text>
</comment>
<evidence type="ECO:0000313" key="2">
    <source>
        <dbReference type="Proteomes" id="UP000265520"/>
    </source>
</evidence>
<dbReference type="Proteomes" id="UP000265520">
    <property type="component" value="Unassembled WGS sequence"/>
</dbReference>
<dbReference type="AlphaFoldDB" id="A0A392UR31"/>
<keyword evidence="2" id="KW-1185">Reference proteome</keyword>
<accession>A0A392UR31</accession>
<feature type="non-terminal residue" evidence="1">
    <location>
        <position position="16"/>
    </location>
</feature>
<dbReference type="EMBL" id="LXQA010877159">
    <property type="protein sequence ID" value="MCI75197.1"/>
    <property type="molecule type" value="Genomic_DNA"/>
</dbReference>
<name>A0A392UR31_9FABA</name>
<sequence length="16" mass="1915">MNKPMKSHFLATKRIL</sequence>
<evidence type="ECO:0000313" key="1">
    <source>
        <dbReference type="EMBL" id="MCI75197.1"/>
    </source>
</evidence>